<dbReference type="RefSeq" id="WP_088963981.1">
    <property type="nucleotide sequence ID" value="NZ_LT607410.1"/>
</dbReference>
<sequence length="301" mass="31480">MREDLHFVDRLHRDLGGVRWAEPEEIRARARRRSRRTAALAATAVLAVLSGSGYLAAARSGTPGPPASPVAAVPASTATAGSAEIPWEAMLSARDVRLKTDVQISEAGLGEAVRVDPVLEACGRERGVPSAAAATSRYSRSQTLLRPAVDGAAPPVLTQDVYRIDPAQGRLLFGTVALLLDACARWEISGSGQLGGGTVPTVTQHRWERSVTGFAGDESVLLRHVSLAPVSVADGRTLAELPPVEATMVVRVGDLVTVITTGPDTLQADGIRPGPGLSRADLEKLGRTAAGRLCVAANPRC</sequence>
<feature type="transmembrane region" description="Helical" evidence="1">
    <location>
        <begin position="37"/>
        <end position="57"/>
    </location>
</feature>
<dbReference type="AlphaFoldDB" id="A0A1C5AE01"/>
<evidence type="ECO:0000313" key="2">
    <source>
        <dbReference type="EMBL" id="SCF43301.1"/>
    </source>
</evidence>
<organism evidence="2 3">
    <name type="scientific">Micromonospora purpureochromogenes</name>
    <dbReference type="NCBI Taxonomy" id="47872"/>
    <lineage>
        <taxon>Bacteria</taxon>
        <taxon>Bacillati</taxon>
        <taxon>Actinomycetota</taxon>
        <taxon>Actinomycetes</taxon>
        <taxon>Micromonosporales</taxon>
        <taxon>Micromonosporaceae</taxon>
        <taxon>Micromonospora</taxon>
    </lineage>
</organism>
<dbReference type="EMBL" id="LT607410">
    <property type="protein sequence ID" value="SCF43301.1"/>
    <property type="molecule type" value="Genomic_DNA"/>
</dbReference>
<protein>
    <submittedName>
        <fullName evidence="2">Uncharacterized protein</fullName>
    </submittedName>
</protein>
<keyword evidence="1" id="KW-0812">Transmembrane</keyword>
<accession>A0A1C5AE01</accession>
<keyword evidence="1" id="KW-0472">Membrane</keyword>
<keyword evidence="1" id="KW-1133">Transmembrane helix</keyword>
<reference evidence="2 3" key="1">
    <citation type="submission" date="2016-06" db="EMBL/GenBank/DDBJ databases">
        <authorList>
            <person name="Kjaerup R.B."/>
            <person name="Dalgaard T.S."/>
            <person name="Juul-Madsen H.R."/>
        </authorList>
    </citation>
    <scope>NUCLEOTIDE SEQUENCE [LARGE SCALE GENOMIC DNA]</scope>
    <source>
        <strain evidence="2 3">DSM 43821</strain>
    </source>
</reference>
<proteinExistence type="predicted"/>
<evidence type="ECO:0000256" key="1">
    <source>
        <dbReference type="SAM" id="Phobius"/>
    </source>
</evidence>
<dbReference type="Proteomes" id="UP000198228">
    <property type="component" value="Chromosome I"/>
</dbReference>
<gene>
    <name evidence="2" type="ORF">GA0074696_5810</name>
</gene>
<name>A0A1C5AE01_9ACTN</name>
<evidence type="ECO:0000313" key="3">
    <source>
        <dbReference type="Proteomes" id="UP000198228"/>
    </source>
</evidence>